<evidence type="ECO:0000313" key="2">
    <source>
        <dbReference type="EMBL" id="GJC89865.1"/>
    </source>
</evidence>
<comment type="caution">
    <text evidence="2">The sequence shown here is derived from an EMBL/GenBank/DDBJ whole genome shotgun (WGS) entry which is preliminary data.</text>
</comment>
<dbReference type="AlphaFoldDB" id="A0AA37H053"/>
<feature type="compositionally biased region" description="Polar residues" evidence="1">
    <location>
        <begin position="84"/>
        <end position="95"/>
    </location>
</feature>
<evidence type="ECO:0000256" key="1">
    <source>
        <dbReference type="SAM" id="MobiDB-lite"/>
    </source>
</evidence>
<evidence type="ECO:0000313" key="3">
    <source>
        <dbReference type="Proteomes" id="UP001055172"/>
    </source>
</evidence>
<protein>
    <submittedName>
        <fullName evidence="2">Uncharacterized protein</fullName>
    </submittedName>
</protein>
<feature type="region of interest" description="Disordered" evidence="1">
    <location>
        <begin position="1"/>
        <end position="33"/>
    </location>
</feature>
<dbReference type="Proteomes" id="UP001055172">
    <property type="component" value="Unassembled WGS sequence"/>
</dbReference>
<proteinExistence type="predicted"/>
<keyword evidence="3" id="KW-1185">Reference proteome</keyword>
<sequence>MPRQSSRSPVHNAASNSDQDTSYALVAPPEGFRNARSNVQRAMKRRGGKRQDDAAAAAAPRILVSKKSAMAWTTKKTNNIINNDHSSTTNINNTYHGRETDAGQDLFKPMLIS</sequence>
<gene>
    <name evidence="2" type="ORF">ColLi_12703</name>
</gene>
<reference evidence="2 3" key="1">
    <citation type="submission" date="2021-07" db="EMBL/GenBank/DDBJ databases">
        <title>Genome data of Colletotrichum spaethianum.</title>
        <authorList>
            <person name="Utami Y.D."/>
            <person name="Hiruma K."/>
        </authorList>
    </citation>
    <scope>NUCLEOTIDE SEQUENCE [LARGE SCALE GENOMIC DNA]</scope>
    <source>
        <strain evidence="2 3">MAFF 242679</strain>
    </source>
</reference>
<organism evidence="2 3">
    <name type="scientific">Colletotrichum liriopes</name>
    <dbReference type="NCBI Taxonomy" id="708192"/>
    <lineage>
        <taxon>Eukaryota</taxon>
        <taxon>Fungi</taxon>
        <taxon>Dikarya</taxon>
        <taxon>Ascomycota</taxon>
        <taxon>Pezizomycotina</taxon>
        <taxon>Sordariomycetes</taxon>
        <taxon>Hypocreomycetidae</taxon>
        <taxon>Glomerellales</taxon>
        <taxon>Glomerellaceae</taxon>
        <taxon>Colletotrichum</taxon>
        <taxon>Colletotrichum spaethianum species complex</taxon>
    </lineage>
</organism>
<feature type="compositionally biased region" description="Polar residues" evidence="1">
    <location>
        <begin position="1"/>
        <end position="22"/>
    </location>
</feature>
<name>A0AA37H053_9PEZI</name>
<dbReference type="EMBL" id="BPPX01000046">
    <property type="protein sequence ID" value="GJC89865.1"/>
    <property type="molecule type" value="Genomic_DNA"/>
</dbReference>
<feature type="region of interest" description="Disordered" evidence="1">
    <location>
        <begin position="40"/>
        <end position="59"/>
    </location>
</feature>
<feature type="region of interest" description="Disordered" evidence="1">
    <location>
        <begin position="80"/>
        <end position="102"/>
    </location>
</feature>
<accession>A0AA37H053</accession>